<protein>
    <submittedName>
        <fullName evidence="1">Uncharacterized protein</fullName>
    </submittedName>
</protein>
<dbReference type="HOGENOM" id="CLU_2813408_0_0_1"/>
<dbReference type="AlphaFoldDB" id="A0A0C3PEC0"/>
<keyword evidence="2" id="KW-1185">Reference proteome</keyword>
<gene>
    <name evidence="1" type="ORF">M404DRAFT_994117</name>
</gene>
<dbReference type="EMBL" id="KN831948">
    <property type="protein sequence ID" value="KIO12150.1"/>
    <property type="molecule type" value="Genomic_DNA"/>
</dbReference>
<evidence type="ECO:0000313" key="2">
    <source>
        <dbReference type="Proteomes" id="UP000054217"/>
    </source>
</evidence>
<dbReference type="Proteomes" id="UP000054217">
    <property type="component" value="Unassembled WGS sequence"/>
</dbReference>
<name>A0A0C3PEC0_PISTI</name>
<reference evidence="1 2" key="1">
    <citation type="submission" date="2014-04" db="EMBL/GenBank/DDBJ databases">
        <authorList>
            <consortium name="DOE Joint Genome Institute"/>
            <person name="Kuo A."/>
            <person name="Kohler A."/>
            <person name="Costa M.D."/>
            <person name="Nagy L.G."/>
            <person name="Floudas D."/>
            <person name="Copeland A."/>
            <person name="Barry K.W."/>
            <person name="Cichocki N."/>
            <person name="Veneault-Fourrey C."/>
            <person name="LaButti K."/>
            <person name="Lindquist E.A."/>
            <person name="Lipzen A."/>
            <person name="Lundell T."/>
            <person name="Morin E."/>
            <person name="Murat C."/>
            <person name="Sun H."/>
            <person name="Tunlid A."/>
            <person name="Henrissat B."/>
            <person name="Grigoriev I.V."/>
            <person name="Hibbett D.S."/>
            <person name="Martin F."/>
            <person name="Nordberg H.P."/>
            <person name="Cantor M.N."/>
            <person name="Hua S.X."/>
        </authorList>
    </citation>
    <scope>NUCLEOTIDE SEQUENCE [LARGE SCALE GENOMIC DNA]</scope>
    <source>
        <strain evidence="1 2">Marx 270</strain>
    </source>
</reference>
<dbReference type="InParanoid" id="A0A0C3PEC0"/>
<proteinExistence type="predicted"/>
<reference evidence="2" key="2">
    <citation type="submission" date="2015-01" db="EMBL/GenBank/DDBJ databases">
        <title>Evolutionary Origins and Diversification of the Mycorrhizal Mutualists.</title>
        <authorList>
            <consortium name="DOE Joint Genome Institute"/>
            <consortium name="Mycorrhizal Genomics Consortium"/>
            <person name="Kohler A."/>
            <person name="Kuo A."/>
            <person name="Nagy L.G."/>
            <person name="Floudas D."/>
            <person name="Copeland A."/>
            <person name="Barry K.W."/>
            <person name="Cichocki N."/>
            <person name="Veneault-Fourrey C."/>
            <person name="LaButti K."/>
            <person name="Lindquist E.A."/>
            <person name="Lipzen A."/>
            <person name="Lundell T."/>
            <person name="Morin E."/>
            <person name="Murat C."/>
            <person name="Riley R."/>
            <person name="Ohm R."/>
            <person name="Sun H."/>
            <person name="Tunlid A."/>
            <person name="Henrissat B."/>
            <person name="Grigoriev I.V."/>
            <person name="Hibbett D.S."/>
            <person name="Martin F."/>
        </authorList>
    </citation>
    <scope>NUCLEOTIDE SEQUENCE [LARGE SCALE GENOMIC DNA]</scope>
    <source>
        <strain evidence="2">Marx 270</strain>
    </source>
</reference>
<accession>A0A0C3PEC0</accession>
<organism evidence="1 2">
    <name type="scientific">Pisolithus tinctorius Marx 270</name>
    <dbReference type="NCBI Taxonomy" id="870435"/>
    <lineage>
        <taxon>Eukaryota</taxon>
        <taxon>Fungi</taxon>
        <taxon>Dikarya</taxon>
        <taxon>Basidiomycota</taxon>
        <taxon>Agaricomycotina</taxon>
        <taxon>Agaricomycetes</taxon>
        <taxon>Agaricomycetidae</taxon>
        <taxon>Boletales</taxon>
        <taxon>Sclerodermatineae</taxon>
        <taxon>Pisolithaceae</taxon>
        <taxon>Pisolithus</taxon>
    </lineage>
</organism>
<evidence type="ECO:0000313" key="1">
    <source>
        <dbReference type="EMBL" id="KIO12150.1"/>
    </source>
</evidence>
<sequence length="67" mass="7399">MIQHPLPPVIAWLSSTPYGRHSEGRSAAQLHYASSRSSTSLKTACMLLTDHTCNNSPCNSYVIYHPI</sequence>